<proteinExistence type="predicted"/>
<evidence type="ECO:0000313" key="1">
    <source>
        <dbReference type="EMBL" id="EUC45702.1"/>
    </source>
</evidence>
<dbReference type="KEGG" id="bor:COCMIDRAFT_26154"/>
<dbReference type="EMBL" id="KI963979">
    <property type="protein sequence ID" value="EUC45702.1"/>
    <property type="molecule type" value="Genomic_DNA"/>
</dbReference>
<dbReference type="Proteomes" id="UP000054032">
    <property type="component" value="Unassembled WGS sequence"/>
</dbReference>
<organism evidence="1 2">
    <name type="scientific">Bipolaris oryzae ATCC 44560</name>
    <dbReference type="NCBI Taxonomy" id="930090"/>
    <lineage>
        <taxon>Eukaryota</taxon>
        <taxon>Fungi</taxon>
        <taxon>Dikarya</taxon>
        <taxon>Ascomycota</taxon>
        <taxon>Pezizomycotina</taxon>
        <taxon>Dothideomycetes</taxon>
        <taxon>Pleosporomycetidae</taxon>
        <taxon>Pleosporales</taxon>
        <taxon>Pleosporineae</taxon>
        <taxon>Pleosporaceae</taxon>
        <taxon>Bipolaris</taxon>
    </lineage>
</organism>
<dbReference type="AlphaFoldDB" id="W6Z1U5"/>
<dbReference type="OrthoDB" id="10631237at2759"/>
<name>W6Z1U5_COCMI</name>
<protein>
    <submittedName>
        <fullName evidence="1">Uncharacterized protein</fullName>
    </submittedName>
</protein>
<keyword evidence="2" id="KW-1185">Reference proteome</keyword>
<accession>W6Z1U5</accession>
<dbReference type="RefSeq" id="XP_007687764.1">
    <property type="nucleotide sequence ID" value="XM_007689574.1"/>
</dbReference>
<dbReference type="GeneID" id="19120888"/>
<dbReference type="HOGENOM" id="CLU_729559_0_0_1"/>
<sequence length="379" mass="40669">MCRCLKRGVQQLAWRVGAATPMLQMGRRRYSRNLVAIACTNNTVDEIAHGVRVRATSADRHRWVGRVGGSDSEGPSRAARVGVEALFPHGGEAHSLACRRSIGSGSGGRKARHVHGRGGCRVGKAIHGLETGADWQAPQALEALAGMTLSIGIGIGAKARARHRARTARPGSFASQGPGWPGDGVTASVIRPTWLAVSAAVGLVETGPMPEAGRGACWIMEREGGSRILRLHGAWCMERRRGASQGDKHCLQSEKKLGAAASASQWRRVEEGVEGVVQWCSGAVVLLDATRSWPGVGCSWPNVMGAHPCRACTLVAECRAISSLISAAGDGDALEETRRCRVREQQTMQTQTRAGNSTHYRAWYRQGQWGWLGGWFCLE</sequence>
<gene>
    <name evidence="1" type="ORF">COCMIDRAFT_26154</name>
</gene>
<reference evidence="1 2" key="1">
    <citation type="journal article" date="2013" name="PLoS Genet.">
        <title>Comparative genome structure, secondary metabolite, and effector coding capacity across Cochliobolus pathogens.</title>
        <authorList>
            <person name="Condon B.J."/>
            <person name="Leng Y."/>
            <person name="Wu D."/>
            <person name="Bushley K.E."/>
            <person name="Ohm R.A."/>
            <person name="Otillar R."/>
            <person name="Martin J."/>
            <person name="Schackwitz W."/>
            <person name="Grimwood J."/>
            <person name="MohdZainudin N."/>
            <person name="Xue C."/>
            <person name="Wang R."/>
            <person name="Manning V.A."/>
            <person name="Dhillon B."/>
            <person name="Tu Z.J."/>
            <person name="Steffenson B.J."/>
            <person name="Salamov A."/>
            <person name="Sun H."/>
            <person name="Lowry S."/>
            <person name="LaButti K."/>
            <person name="Han J."/>
            <person name="Copeland A."/>
            <person name="Lindquist E."/>
            <person name="Barry K."/>
            <person name="Schmutz J."/>
            <person name="Baker S.E."/>
            <person name="Ciuffetti L.M."/>
            <person name="Grigoriev I.V."/>
            <person name="Zhong S."/>
            <person name="Turgeon B.G."/>
        </authorList>
    </citation>
    <scope>NUCLEOTIDE SEQUENCE [LARGE SCALE GENOMIC DNA]</scope>
    <source>
        <strain evidence="1 2">ATCC 44560</strain>
    </source>
</reference>
<evidence type="ECO:0000313" key="2">
    <source>
        <dbReference type="Proteomes" id="UP000054032"/>
    </source>
</evidence>